<dbReference type="GO" id="GO:0016616">
    <property type="term" value="F:oxidoreductase activity, acting on the CH-OH group of donors, NAD or NADP as acceptor"/>
    <property type="evidence" value="ECO:0007669"/>
    <property type="project" value="InterPro"/>
</dbReference>
<dbReference type="InterPro" id="IPR001088">
    <property type="entry name" value="Glyco_hydro_4"/>
</dbReference>
<dbReference type="Gene3D" id="3.40.50.720">
    <property type="entry name" value="NAD(P)-binding Rossmann-like Domain"/>
    <property type="match status" value="1"/>
</dbReference>
<evidence type="ECO:0000256" key="2">
    <source>
        <dbReference type="ARBA" id="ARBA00022723"/>
    </source>
</evidence>
<dbReference type="CDD" id="cd05296">
    <property type="entry name" value="GH4_P_beta_glucosidase"/>
    <property type="match status" value="1"/>
</dbReference>
<evidence type="ECO:0000256" key="8">
    <source>
        <dbReference type="PIRSR" id="PIRSR601088-3"/>
    </source>
</evidence>
<keyword evidence="4 10" id="KW-0520">NAD</keyword>
<evidence type="ECO:0000259" key="11">
    <source>
        <dbReference type="Pfam" id="PF11975"/>
    </source>
</evidence>
<feature type="domain" description="Glycosyl hydrolase family 4 C-terminal" evidence="11">
    <location>
        <begin position="201"/>
        <end position="413"/>
    </location>
</feature>
<dbReference type="PRINTS" id="PR00732">
    <property type="entry name" value="GLHYDRLASE4"/>
</dbReference>
<evidence type="ECO:0000256" key="6">
    <source>
        <dbReference type="ARBA" id="ARBA00023295"/>
    </source>
</evidence>
<keyword evidence="3 10" id="KW-0378">Hydrolase</keyword>
<feature type="binding site" evidence="7">
    <location>
        <position position="99"/>
    </location>
    <ligand>
        <name>substrate</name>
    </ligand>
</feature>
<dbReference type="GO" id="GO:0005975">
    <property type="term" value="P:carbohydrate metabolic process"/>
    <property type="evidence" value="ECO:0007669"/>
    <property type="project" value="InterPro"/>
</dbReference>
<comment type="similarity">
    <text evidence="1 10">Belongs to the glycosyl hydrolase 4 family.</text>
</comment>
<feature type="site" description="Increases basicity of active site Tyr" evidence="9">
    <location>
        <position position="115"/>
    </location>
</feature>
<feature type="binding site" evidence="7">
    <location>
        <position position="153"/>
    </location>
    <ligand>
        <name>substrate</name>
    </ligand>
</feature>
<keyword evidence="8" id="KW-0533">Nickel</keyword>
<dbReference type="PANTHER" id="PTHR32092:SF5">
    <property type="entry name" value="6-PHOSPHO-BETA-GLUCOSIDASE"/>
    <property type="match status" value="1"/>
</dbReference>
<evidence type="ECO:0000256" key="4">
    <source>
        <dbReference type="ARBA" id="ARBA00023027"/>
    </source>
</evidence>
<name>A0A7X0W4N0_LISWE</name>
<dbReference type="SUPFAM" id="SSF56327">
    <property type="entry name" value="LDH C-terminal domain-like"/>
    <property type="match status" value="1"/>
</dbReference>
<dbReference type="GO" id="GO:0004553">
    <property type="term" value="F:hydrolase activity, hydrolyzing O-glycosyl compounds"/>
    <property type="evidence" value="ECO:0007669"/>
    <property type="project" value="InterPro"/>
</dbReference>
<dbReference type="InterPro" id="IPR015955">
    <property type="entry name" value="Lactate_DH/Glyco_Ohase_4_C"/>
</dbReference>
<feature type="binding site" evidence="8">
    <location>
        <position position="205"/>
    </location>
    <ligand>
        <name>Mn(2+)</name>
        <dbReference type="ChEBI" id="CHEBI:29035"/>
    </ligand>
</feature>
<evidence type="ECO:0000313" key="12">
    <source>
        <dbReference type="EMBL" id="MBC1322227.1"/>
    </source>
</evidence>
<dbReference type="RefSeq" id="WP_185315959.1">
    <property type="nucleotide sequence ID" value="NZ_CP151430.1"/>
</dbReference>
<feature type="binding site" evidence="8">
    <location>
        <position position="175"/>
    </location>
    <ligand>
        <name>Mn(2+)</name>
        <dbReference type="ChEBI" id="CHEBI:29035"/>
    </ligand>
</feature>
<comment type="cofactor">
    <cofactor evidence="10">
        <name>NAD(+)</name>
        <dbReference type="ChEBI" id="CHEBI:57540"/>
    </cofactor>
    <text evidence="10">Binds 1 NAD(+) per subunit.</text>
</comment>
<dbReference type="Pfam" id="PF11975">
    <property type="entry name" value="Glyco_hydro_4C"/>
    <property type="match status" value="1"/>
</dbReference>
<dbReference type="Proteomes" id="UP000522007">
    <property type="component" value="Unassembled WGS sequence"/>
</dbReference>
<dbReference type="InterPro" id="IPR022616">
    <property type="entry name" value="Glyco_hydro_4_C"/>
</dbReference>
<evidence type="ECO:0000313" key="13">
    <source>
        <dbReference type="Proteomes" id="UP000522007"/>
    </source>
</evidence>
<keyword evidence="2 8" id="KW-0479">Metal-binding</keyword>
<dbReference type="AlphaFoldDB" id="A0A7X0W4N0"/>
<keyword evidence="6 10" id="KW-0326">Glycosidase</keyword>
<sequence>MSIVKDGLKIAIIGAGSGYTPEIVEGFIKTYHQMPVKELWFVDIEEGREKLEVVTSLSNRIVKKSNKPIHIISTFNRKEALKEADFVLTQFRVGQLTAREKDENIPLKYETIGQETNGPGELFKAFRTIPVMIDIANEMSELCPKAWLINFANPAGMLSEAVLNHTSWKRIVSICNGPLLIKQRIANALDVAIERLFVEIVGLNHLVFAKRILLDGKDVTSNVVKMVAEGVKPVDNPGVSDWDKDFLLGLNMIPMSYLEYYWKSKEVLEHEKHAAANEGSRAVVAKSLEKKLFEVYRDETLSETPEILKSRGGSGYSEAACGLIYSLYNDQQDIQTVNVQNNGAIKNLSDDAVVEVNCIITNNGPIPLSTGELPASINGIIQAMKSYEQVACEAAVSGNYQRAMVAMTINPLVSGDREAKAMLNELLLVHEEFLPQFDLQHLKED</sequence>
<dbReference type="InterPro" id="IPR036291">
    <property type="entry name" value="NAD(P)-bd_dom_sf"/>
</dbReference>
<evidence type="ECO:0000256" key="1">
    <source>
        <dbReference type="ARBA" id="ARBA00010141"/>
    </source>
</evidence>
<proteinExistence type="inferred from homology"/>
<dbReference type="EMBL" id="JAAROP010000002">
    <property type="protein sequence ID" value="MBC1322227.1"/>
    <property type="molecule type" value="Genomic_DNA"/>
</dbReference>
<dbReference type="Pfam" id="PF02056">
    <property type="entry name" value="Glyco_hydro_4"/>
    <property type="match status" value="1"/>
</dbReference>
<protein>
    <submittedName>
        <fullName evidence="12">6-phospho-beta-glucosidase</fullName>
    </submittedName>
</protein>
<evidence type="ECO:0000256" key="5">
    <source>
        <dbReference type="ARBA" id="ARBA00023211"/>
    </source>
</evidence>
<dbReference type="PANTHER" id="PTHR32092">
    <property type="entry name" value="6-PHOSPHO-BETA-GLUCOSIDASE-RELATED"/>
    <property type="match status" value="1"/>
</dbReference>
<keyword evidence="8" id="KW-0170">Cobalt</keyword>
<comment type="caution">
    <text evidence="12">The sequence shown here is derived from an EMBL/GenBank/DDBJ whole genome shotgun (WGS) entry which is preliminary data.</text>
</comment>
<dbReference type="GO" id="GO:0046872">
    <property type="term" value="F:metal ion binding"/>
    <property type="evidence" value="ECO:0007669"/>
    <property type="project" value="UniProtKB-KW"/>
</dbReference>
<keyword evidence="5 8" id="KW-0464">Manganese</keyword>
<evidence type="ECO:0000256" key="3">
    <source>
        <dbReference type="ARBA" id="ARBA00022801"/>
    </source>
</evidence>
<dbReference type="Gene3D" id="3.90.110.10">
    <property type="entry name" value="Lactate dehydrogenase/glycoside hydrolase, family 4, C-terminal"/>
    <property type="match status" value="1"/>
</dbReference>
<dbReference type="SUPFAM" id="SSF51735">
    <property type="entry name" value="NAD(P)-binding Rossmann-fold domains"/>
    <property type="match status" value="1"/>
</dbReference>
<evidence type="ECO:0000256" key="9">
    <source>
        <dbReference type="PIRSR" id="PIRSR601088-4"/>
    </source>
</evidence>
<evidence type="ECO:0000256" key="7">
    <source>
        <dbReference type="PIRSR" id="PIRSR601088-2"/>
    </source>
</evidence>
<reference evidence="12 13" key="1">
    <citation type="submission" date="2020-03" db="EMBL/GenBank/DDBJ databases">
        <title>Soil Listeria distribution.</title>
        <authorList>
            <person name="Liao J."/>
            <person name="Wiedmann M."/>
        </authorList>
    </citation>
    <scope>NUCLEOTIDE SEQUENCE [LARGE SCALE GENOMIC DNA]</scope>
    <source>
        <strain evidence="12 13">FSL L7-1829</strain>
    </source>
</reference>
<organism evidence="12 13">
    <name type="scientific">Listeria welshimeri</name>
    <dbReference type="NCBI Taxonomy" id="1643"/>
    <lineage>
        <taxon>Bacteria</taxon>
        <taxon>Bacillati</taxon>
        <taxon>Bacillota</taxon>
        <taxon>Bacilli</taxon>
        <taxon>Bacillales</taxon>
        <taxon>Listeriaceae</taxon>
        <taxon>Listeria</taxon>
    </lineage>
</organism>
<accession>A0A7X0W4N0</accession>
<keyword evidence="8" id="KW-0408">Iron</keyword>
<gene>
    <name evidence="12" type="ORF">HB853_04650</name>
</gene>
<evidence type="ECO:0000256" key="10">
    <source>
        <dbReference type="RuleBase" id="RU361152"/>
    </source>
</evidence>